<feature type="binding site" evidence="16">
    <location>
        <position position="226"/>
    </location>
    <ligand>
        <name>substrate</name>
    </ligand>
</feature>
<comment type="cofactor">
    <cofactor evidence="2">
        <name>Ca(2+)</name>
        <dbReference type="ChEBI" id="CHEBI:29108"/>
    </cofactor>
</comment>
<evidence type="ECO:0000256" key="17">
    <source>
        <dbReference type="SAM" id="MobiDB-lite"/>
    </source>
</evidence>
<dbReference type="PIRSF" id="PIRSF001024">
    <property type="entry name" value="Alph-amyl_fung"/>
    <property type="match status" value="1"/>
</dbReference>
<dbReference type="InterPro" id="IPR015340">
    <property type="entry name" value="A_amylase_C_dom"/>
</dbReference>
<proteinExistence type="evidence at transcript level"/>
<keyword evidence="5" id="KW-0479">Metal-binding</keyword>
<dbReference type="Pfam" id="PF00128">
    <property type="entry name" value="Alpha-amylase"/>
    <property type="match status" value="1"/>
</dbReference>
<feature type="chain" id="PRO_5004949820" description="alpha-amylase" evidence="18">
    <location>
        <begin position="20"/>
        <end position="586"/>
    </location>
</feature>
<feature type="signal peptide" evidence="18">
    <location>
        <begin position="1"/>
        <end position="19"/>
    </location>
</feature>
<evidence type="ECO:0000256" key="6">
    <source>
        <dbReference type="ARBA" id="ARBA00022729"/>
    </source>
</evidence>
<evidence type="ECO:0000256" key="16">
    <source>
        <dbReference type="PIRSR" id="PIRSR001024-5"/>
    </source>
</evidence>
<dbReference type="InterPro" id="IPR013777">
    <property type="entry name" value="A-amylase-like"/>
</dbReference>
<feature type="binding site" evidence="16">
    <location>
        <position position="257"/>
    </location>
    <ligand>
        <name>substrate</name>
    </ligand>
</feature>
<dbReference type="GO" id="GO:0005509">
    <property type="term" value="F:calcium ion binding"/>
    <property type="evidence" value="ECO:0007669"/>
    <property type="project" value="InterPro"/>
</dbReference>
<dbReference type="PANTHER" id="PTHR10357:SF215">
    <property type="entry name" value="ALPHA-AMYLASE 1"/>
    <property type="match status" value="1"/>
</dbReference>
<keyword evidence="8" id="KW-0106">Calcium</keyword>
<dbReference type="EMBL" id="KJ093843">
    <property type="protein sequence ID" value="AHN65135.1"/>
    <property type="molecule type" value="mRNA"/>
</dbReference>
<dbReference type="Gene3D" id="2.60.40.1180">
    <property type="entry name" value="Golgi alpha-mannosidase II"/>
    <property type="match status" value="1"/>
</dbReference>
<evidence type="ECO:0000256" key="12">
    <source>
        <dbReference type="ARBA" id="ARBA00023295"/>
    </source>
</evidence>
<feature type="disulfide bond" evidence="15">
    <location>
        <begin position="49"/>
        <end position="57"/>
    </location>
</feature>
<feature type="active site" description="Proton donor" evidence="13">
    <location>
        <position position="253"/>
    </location>
</feature>
<dbReference type="Gene3D" id="3.20.20.80">
    <property type="entry name" value="Glycosidases"/>
    <property type="match status" value="1"/>
</dbReference>
<feature type="compositionally biased region" description="Polar residues" evidence="17">
    <location>
        <begin position="556"/>
        <end position="569"/>
    </location>
</feature>
<dbReference type="InterPro" id="IPR013780">
    <property type="entry name" value="Glyco_hydro_b"/>
</dbReference>
<evidence type="ECO:0000313" key="20">
    <source>
        <dbReference type="EMBL" id="AHN65135.1"/>
    </source>
</evidence>
<comment type="similarity">
    <text evidence="3">Belongs to the glycosyl hydrolase 13 family.</text>
</comment>
<evidence type="ECO:0000256" key="18">
    <source>
        <dbReference type="SAM" id="SignalP"/>
    </source>
</evidence>
<evidence type="ECO:0000256" key="1">
    <source>
        <dbReference type="ARBA" id="ARBA00000548"/>
    </source>
</evidence>
<evidence type="ECO:0000256" key="5">
    <source>
        <dbReference type="ARBA" id="ARBA00022723"/>
    </source>
</evidence>
<dbReference type="SMART" id="SM00642">
    <property type="entry name" value="Aamy"/>
    <property type="match status" value="1"/>
</dbReference>
<dbReference type="InterPro" id="IPR006047">
    <property type="entry name" value="GH13_cat_dom"/>
</dbReference>
<dbReference type="GO" id="GO:0016052">
    <property type="term" value="P:carbohydrate catabolic process"/>
    <property type="evidence" value="ECO:0007669"/>
    <property type="project" value="InterPro"/>
</dbReference>
<sequence>MRALDVLLAAFSLLPAAQALSPAEWRSQSIYQVVTDRFAHANGSTTVHCDLTKQDYCGGSWKGIVNKLDYIQDMGFTAVWISPVVENILNKTADGAAYHGYWANDIYQLNAHFGTVDDLKNLSDELHARGMYLMVDVVTNHMAYAGAPENIDYSTLHPFNKESFYHPHCPIDYTSQSSTEICWAGSNAGTGFVSLPDLRTEDDDVQAEFDKWIGQLVANYTIDGLRIDSAGSVNQGFYPSFQAAAGGMHILAEVFSGDPPTLCSYLEFVSGAMNYPSYYWITSSFQGGPLSALVQGLKEMNASCTDTTLLGSFMENHDLPRFPFETTDVSLDMNAIAYTMLTDGIPVIYNGQEQGFGGGLPPLSREALWFSGYKTTGILYTHIKQLNQARSRAIAVDKDWVKERVSVSQPDPQTLLMRKGKAGKQMVSLFTNRGAGGEEVMTLLSADTGFTANLDVIEVLNCIDAKTDGSGDLGVGIDNGEPLVFFPAANLKGSGICTKLTGPSTVVSTTRKAVPTRTSAGAGLGSEATATGTGSSEDSATGTGSSDDSATGTEEGSPSVSNSAANSLSESGPLRVFGILSRLLRF</sequence>
<dbReference type="AlphaFoldDB" id="X2JFT6"/>
<feature type="binding site" evidence="16">
    <location>
        <position position="102"/>
    </location>
    <ligand>
        <name>substrate</name>
    </ligand>
</feature>
<evidence type="ECO:0000256" key="13">
    <source>
        <dbReference type="PIRSR" id="PIRSR001024-1"/>
    </source>
</evidence>
<dbReference type="SUPFAM" id="SSF51011">
    <property type="entry name" value="Glycosyl hydrolase domain"/>
    <property type="match status" value="1"/>
</dbReference>
<keyword evidence="9 15" id="KW-1015">Disulfide bond</keyword>
<evidence type="ECO:0000256" key="10">
    <source>
        <dbReference type="ARBA" id="ARBA00023180"/>
    </source>
</evidence>
<dbReference type="CDD" id="cd11319">
    <property type="entry name" value="AmyAc_euk_AmyA"/>
    <property type="match status" value="1"/>
</dbReference>
<evidence type="ECO:0000256" key="14">
    <source>
        <dbReference type="PIRSR" id="PIRSR001024-2"/>
    </source>
</evidence>
<dbReference type="Pfam" id="PF09260">
    <property type="entry name" value="A_amylase_dom_C"/>
    <property type="match status" value="1"/>
</dbReference>
<feature type="disulfide bond" evidence="15">
    <location>
        <begin position="462"/>
        <end position="497"/>
    </location>
</feature>
<name>X2JFT6_9PEZI</name>
<feature type="disulfide bond" evidence="15">
    <location>
        <begin position="263"/>
        <end position="304"/>
    </location>
</feature>
<evidence type="ECO:0000256" key="8">
    <source>
        <dbReference type="ARBA" id="ARBA00022837"/>
    </source>
</evidence>
<evidence type="ECO:0000256" key="11">
    <source>
        <dbReference type="ARBA" id="ARBA00023277"/>
    </source>
</evidence>
<dbReference type="PANTHER" id="PTHR10357">
    <property type="entry name" value="ALPHA-AMYLASE FAMILY MEMBER"/>
    <property type="match status" value="1"/>
</dbReference>
<feature type="active site" description="Nucleophile" evidence="13">
    <location>
        <position position="228"/>
    </location>
</feature>
<dbReference type="EC" id="3.2.1.1" evidence="4"/>
<feature type="site" description="Transition state stabilizer" evidence="14">
    <location>
        <position position="318"/>
    </location>
</feature>
<organism evidence="20">
    <name type="scientific">Pseudogymnoascus pannorum</name>
    <dbReference type="NCBI Taxonomy" id="79858"/>
    <lineage>
        <taxon>Eukaryota</taxon>
        <taxon>Fungi</taxon>
        <taxon>Dikarya</taxon>
        <taxon>Ascomycota</taxon>
        <taxon>Pezizomycotina</taxon>
        <taxon>Leotiomycetes</taxon>
        <taxon>Thelebolales</taxon>
        <taxon>Thelebolaceae</taxon>
        <taxon>Pseudogymnoascus</taxon>
    </lineage>
</organism>
<comment type="catalytic activity">
    <reaction evidence="1">
        <text>Endohydrolysis of (1-&gt;4)-alpha-D-glucosidic linkages in polysaccharides containing three or more (1-&gt;4)-alpha-linked D-glucose units.</text>
        <dbReference type="EC" id="3.2.1.1"/>
    </reaction>
</comment>
<protein>
    <recommendedName>
        <fullName evidence="4">alpha-amylase</fullName>
        <ecNumber evidence="4">3.2.1.1</ecNumber>
    </recommendedName>
</protein>
<accession>X2JFT6</accession>
<keyword evidence="11" id="KW-0119">Carbohydrate metabolism</keyword>
<feature type="compositionally biased region" description="Low complexity" evidence="17">
    <location>
        <begin position="528"/>
        <end position="554"/>
    </location>
</feature>
<gene>
    <name evidence="20" type="primary">A1</name>
</gene>
<evidence type="ECO:0000259" key="19">
    <source>
        <dbReference type="SMART" id="SM00642"/>
    </source>
</evidence>
<evidence type="ECO:0000256" key="3">
    <source>
        <dbReference type="ARBA" id="ARBA00008061"/>
    </source>
</evidence>
<dbReference type="GO" id="GO:0004556">
    <property type="term" value="F:alpha-amylase activity"/>
    <property type="evidence" value="ECO:0007669"/>
    <property type="project" value="UniProtKB-EC"/>
</dbReference>
<feature type="disulfide bond" evidence="15">
    <location>
        <begin position="169"/>
        <end position="182"/>
    </location>
</feature>
<keyword evidence="12" id="KW-0326">Glycosidase</keyword>
<dbReference type="SUPFAM" id="SSF51445">
    <property type="entry name" value="(Trans)glycosidases"/>
    <property type="match status" value="1"/>
</dbReference>
<feature type="domain" description="Glycosyl hydrolase family 13 catalytic" evidence="19">
    <location>
        <begin position="32"/>
        <end position="390"/>
    </location>
</feature>
<feature type="binding site" evidence="16">
    <location>
        <position position="365"/>
    </location>
    <ligand>
        <name>substrate</name>
    </ligand>
</feature>
<keyword evidence="7" id="KW-0378">Hydrolase</keyword>
<evidence type="ECO:0000256" key="9">
    <source>
        <dbReference type="ARBA" id="ARBA00023157"/>
    </source>
</evidence>
<keyword evidence="6 18" id="KW-0732">Signal</keyword>
<dbReference type="FunFam" id="3.20.20.80:FF:000120">
    <property type="entry name" value="Alpha-amylase A"/>
    <property type="match status" value="1"/>
</dbReference>
<reference evidence="20" key="1">
    <citation type="submission" date="2014-01" db="EMBL/GenBank/DDBJ databases">
        <title>Development of a different Aspergillus uracil deficient transformation system for expressing two novel fugal cold-adapted alpha-amylase genes cloned from Antarctic strain Geomyces pannorum.</title>
        <authorList>
            <person name="Mao Y.Z."/>
            <person name="Gao B."/>
            <person name="Wei D.Z."/>
        </authorList>
    </citation>
    <scope>NUCLEOTIDE SEQUENCE</scope>
    <source>
        <strain evidence="20">R1-2</strain>
    </source>
</reference>
<feature type="binding site" evidence="16">
    <location>
        <position position="54"/>
    </location>
    <ligand>
        <name>substrate</name>
    </ligand>
</feature>
<feature type="region of interest" description="Disordered" evidence="17">
    <location>
        <begin position="507"/>
        <end position="569"/>
    </location>
</feature>
<evidence type="ECO:0000256" key="7">
    <source>
        <dbReference type="ARBA" id="ARBA00022801"/>
    </source>
</evidence>
<dbReference type="InterPro" id="IPR017853">
    <property type="entry name" value="GH"/>
</dbReference>
<feature type="binding site" evidence="16">
    <location>
        <position position="318"/>
    </location>
    <ligand>
        <name>substrate</name>
    </ligand>
</feature>
<keyword evidence="10" id="KW-0325">Glycoprotein</keyword>
<evidence type="ECO:0000256" key="15">
    <source>
        <dbReference type="PIRSR" id="PIRSR001024-4"/>
    </source>
</evidence>
<evidence type="ECO:0000256" key="2">
    <source>
        <dbReference type="ARBA" id="ARBA00001913"/>
    </source>
</evidence>
<evidence type="ECO:0000256" key="4">
    <source>
        <dbReference type="ARBA" id="ARBA00012595"/>
    </source>
</evidence>
<feature type="compositionally biased region" description="Polar residues" evidence="17">
    <location>
        <begin position="507"/>
        <end position="519"/>
    </location>
</feature>
<feature type="binding site" evidence="16">
    <location>
        <position position="141"/>
    </location>
    <ligand>
        <name>substrate</name>
    </ligand>
</feature>